<protein>
    <submittedName>
        <fullName evidence="1">Uncharacterized protein</fullName>
    </submittedName>
</protein>
<comment type="caution">
    <text evidence="1">The sequence shown here is derived from an EMBL/GenBank/DDBJ whole genome shotgun (WGS) entry which is preliminary data.</text>
</comment>
<evidence type="ECO:0000313" key="1">
    <source>
        <dbReference type="EMBL" id="NML67608.1"/>
    </source>
</evidence>
<dbReference type="Proteomes" id="UP000559626">
    <property type="component" value="Unassembled WGS sequence"/>
</dbReference>
<reference evidence="1 2" key="1">
    <citation type="submission" date="2020-04" db="EMBL/GenBank/DDBJ databases">
        <title>Hymenobacter polaris sp. nov., isolated from Arctic soil.</title>
        <authorList>
            <person name="Dahal R.H."/>
        </authorList>
    </citation>
    <scope>NUCLEOTIDE SEQUENCE [LARGE SCALE GENOMIC DNA]</scope>
    <source>
        <strain evidence="1 2">RP-2-7</strain>
    </source>
</reference>
<organism evidence="1 2">
    <name type="scientific">Hymenobacter polaris</name>
    <dbReference type="NCBI Taxonomy" id="2682546"/>
    <lineage>
        <taxon>Bacteria</taxon>
        <taxon>Pseudomonadati</taxon>
        <taxon>Bacteroidota</taxon>
        <taxon>Cytophagia</taxon>
        <taxon>Cytophagales</taxon>
        <taxon>Hymenobacteraceae</taxon>
        <taxon>Hymenobacter</taxon>
    </lineage>
</organism>
<name>A0A7Y0AHS5_9BACT</name>
<proteinExistence type="predicted"/>
<dbReference type="AlphaFoldDB" id="A0A7Y0AHS5"/>
<dbReference type="EMBL" id="JABBGH010000003">
    <property type="protein sequence ID" value="NML67608.1"/>
    <property type="molecule type" value="Genomic_DNA"/>
</dbReference>
<gene>
    <name evidence="1" type="ORF">HHL22_20600</name>
</gene>
<dbReference type="RefSeq" id="WP_169533261.1">
    <property type="nucleotide sequence ID" value="NZ_JABBGH010000003.1"/>
</dbReference>
<sequence length="380" mass="40776">MYNLLTLTACLAPLLAFRQPPEASPDEPQLAAGLLIADGQVAVQDVHPLLTLANLRAVAPQVPGAGTDIGAQLSAYLDQARRAAVAKVLAAFTARKKLTGTGKTLLADGKLTGQHGEYRRKVIKQGRFVGLALRPAAGKDVLVSVTGLGTQFTDLNPNFRLYLYHSSSQQPVAQYEVPRANKVYFEWTPIAIALPLGADVGEYRLGYFEDDLVGQAVDLQRDFSQRPGSCCGSDYLLFDAYAPYVQVRGFTTPAEEGTDVLPGDGRVSYVSDSNFGLNLQVSVVCDLSEYFCRHKALFAEALQLQLAADLLSQMANTTRNNGLASGVQALALVELNNRPDYQPGLLSRLEKALGALDVDLSGISKPCLPCKTNGYKVGAV</sequence>
<accession>A0A7Y0AHS5</accession>
<evidence type="ECO:0000313" key="2">
    <source>
        <dbReference type="Proteomes" id="UP000559626"/>
    </source>
</evidence>
<keyword evidence="2" id="KW-1185">Reference proteome</keyword>